<gene>
    <name evidence="3" type="ORF">FBZ93_102606</name>
</gene>
<proteinExistence type="predicted"/>
<sequence>MTSAASPDRERVARPKRPRHLSQAMRCETAFRLILSECLEEVATNHEALSSGNSAALHQTRIALTRLKAAVAFYGPMVADSEWTRLKSELKWLSAHLGATRDLDVAIANSKDLPEERMLQTARTDAFDALKEALQTDRYWQWFDGMWDWVGSGPWTTRQNRRAAQRRAVPVAVFHARRLARWHGKLCQRSRGLQGMGKNKRHRVRLASKRLRYAIEFSEGGLPADVYASWRNVLKHLRKGQQLLGELNDDEVRRALLESADALARRAQERKAKHQRVHERKRKSQLLRRAAAVYRKISD</sequence>
<keyword evidence="4" id="KW-1185">Reference proteome</keyword>
<evidence type="ECO:0000313" key="3">
    <source>
        <dbReference type="EMBL" id="TWC06292.1"/>
    </source>
</evidence>
<evidence type="ECO:0000256" key="1">
    <source>
        <dbReference type="SAM" id="MobiDB-lite"/>
    </source>
</evidence>
<dbReference type="Proteomes" id="UP000321304">
    <property type="component" value="Unassembled WGS sequence"/>
</dbReference>
<evidence type="ECO:0000313" key="4">
    <source>
        <dbReference type="Proteomes" id="UP000321304"/>
    </source>
</evidence>
<name>A0A560MFZ4_9BRAD</name>
<feature type="domain" description="CHAD" evidence="2">
    <location>
        <begin position="24"/>
        <end position="299"/>
    </location>
</feature>
<dbReference type="PANTHER" id="PTHR39339:SF1">
    <property type="entry name" value="CHAD DOMAIN-CONTAINING PROTEIN"/>
    <property type="match status" value="1"/>
</dbReference>
<reference evidence="3 4" key="1">
    <citation type="submission" date="2019-06" db="EMBL/GenBank/DDBJ databases">
        <title>Genomic Encyclopedia of Type Strains, Phase IV (KMG-V): Genome sequencing to study the core and pangenomes of soil and plant-associated prokaryotes.</title>
        <authorList>
            <person name="Whitman W."/>
        </authorList>
    </citation>
    <scope>NUCLEOTIDE SEQUENCE [LARGE SCALE GENOMIC DNA]</scope>
    <source>
        <strain evidence="3 4">BR 10355</strain>
    </source>
</reference>
<dbReference type="Gene3D" id="1.40.20.10">
    <property type="entry name" value="CHAD domain"/>
    <property type="match status" value="1"/>
</dbReference>
<dbReference type="Pfam" id="PF05235">
    <property type="entry name" value="CHAD"/>
    <property type="match status" value="1"/>
</dbReference>
<dbReference type="AlphaFoldDB" id="A0A560MFZ4"/>
<dbReference type="PROSITE" id="PS51708">
    <property type="entry name" value="CHAD"/>
    <property type="match status" value="1"/>
</dbReference>
<evidence type="ECO:0000259" key="2">
    <source>
        <dbReference type="PROSITE" id="PS51708"/>
    </source>
</evidence>
<dbReference type="InterPro" id="IPR007899">
    <property type="entry name" value="CHAD_dom"/>
</dbReference>
<dbReference type="PANTHER" id="PTHR39339">
    <property type="entry name" value="SLR1444 PROTEIN"/>
    <property type="match status" value="1"/>
</dbReference>
<accession>A0A560MFZ4</accession>
<protein>
    <submittedName>
        <fullName evidence="3">CHAD domain-containing protein</fullName>
    </submittedName>
</protein>
<comment type="caution">
    <text evidence="3">The sequence shown here is derived from an EMBL/GenBank/DDBJ whole genome shotgun (WGS) entry which is preliminary data.</text>
</comment>
<dbReference type="InterPro" id="IPR038186">
    <property type="entry name" value="CHAD_dom_sf"/>
</dbReference>
<dbReference type="SMART" id="SM00880">
    <property type="entry name" value="CHAD"/>
    <property type="match status" value="1"/>
</dbReference>
<feature type="region of interest" description="Disordered" evidence="1">
    <location>
        <begin position="1"/>
        <end position="20"/>
    </location>
</feature>
<organism evidence="3 4">
    <name type="scientific">Bradyrhizobium macuxiense</name>
    <dbReference type="NCBI Taxonomy" id="1755647"/>
    <lineage>
        <taxon>Bacteria</taxon>
        <taxon>Pseudomonadati</taxon>
        <taxon>Pseudomonadota</taxon>
        <taxon>Alphaproteobacteria</taxon>
        <taxon>Hyphomicrobiales</taxon>
        <taxon>Nitrobacteraceae</taxon>
        <taxon>Bradyrhizobium</taxon>
    </lineage>
</organism>
<dbReference type="EMBL" id="VITY01000002">
    <property type="protein sequence ID" value="TWC06292.1"/>
    <property type="molecule type" value="Genomic_DNA"/>
</dbReference>